<feature type="binding site" evidence="9">
    <location>
        <begin position="14"/>
        <end position="16"/>
    </location>
    <ligand>
        <name>substrate</name>
    </ligand>
</feature>
<dbReference type="NCBIfam" id="TIGR01662">
    <property type="entry name" value="HAD-SF-IIIA"/>
    <property type="match status" value="1"/>
</dbReference>
<dbReference type="PANTHER" id="PTHR42891">
    <property type="entry name" value="D-GLYCERO-BETA-D-MANNO-HEPTOSE-1,7-BISPHOSPHATE 7-PHOSPHATASE"/>
    <property type="match status" value="1"/>
</dbReference>
<keyword evidence="11" id="KW-0862">Zinc</keyword>
<feature type="binding site" evidence="9">
    <location>
        <begin position="22"/>
        <end position="25"/>
    </location>
    <ligand>
        <name>substrate</name>
    </ligand>
</feature>
<keyword evidence="2 7" id="KW-0963">Cytoplasm</keyword>
<dbReference type="InterPro" id="IPR036412">
    <property type="entry name" value="HAD-like_sf"/>
</dbReference>
<organism evidence="12 13">
    <name type="scientific">Maridesulfovibrio hydrothermalis AM13 = DSM 14728</name>
    <dbReference type="NCBI Taxonomy" id="1121451"/>
    <lineage>
        <taxon>Bacteria</taxon>
        <taxon>Pseudomonadati</taxon>
        <taxon>Thermodesulfobacteriota</taxon>
        <taxon>Desulfovibrionia</taxon>
        <taxon>Desulfovibrionales</taxon>
        <taxon>Desulfovibrionaceae</taxon>
        <taxon>Maridesulfovibrio</taxon>
    </lineage>
</organism>
<feature type="binding site" evidence="9">
    <location>
        <position position="133"/>
    </location>
    <ligand>
        <name>substrate</name>
    </ligand>
</feature>
<feature type="binding site" evidence="9">
    <location>
        <begin position="56"/>
        <end position="59"/>
    </location>
    <ligand>
        <name>substrate</name>
    </ligand>
</feature>
<feature type="binding site" evidence="11">
    <location>
        <position position="95"/>
    </location>
    <ligand>
        <name>Zn(2+)</name>
        <dbReference type="ChEBI" id="CHEBI:29105"/>
    </ligand>
</feature>
<dbReference type="STRING" id="1121451.DESAM_21652"/>
<feature type="binding site" evidence="11">
    <location>
        <position position="132"/>
    </location>
    <ligand>
        <name>Mg(2+)</name>
        <dbReference type="ChEBI" id="CHEBI:18420"/>
    </ligand>
</feature>
<dbReference type="EC" id="3.1.3.-" evidence="7"/>
<feature type="binding site" evidence="11">
    <location>
        <position position="97"/>
    </location>
    <ligand>
        <name>Zn(2+)</name>
        <dbReference type="ChEBI" id="CHEBI:29105"/>
    </ligand>
</feature>
<dbReference type="eggNOG" id="COG0241">
    <property type="taxonomic scope" value="Bacteria"/>
</dbReference>
<keyword evidence="11" id="KW-0460">Magnesium</keyword>
<dbReference type="InterPro" id="IPR023214">
    <property type="entry name" value="HAD_sf"/>
</dbReference>
<dbReference type="CDD" id="cd07503">
    <property type="entry name" value="HAD_HisB-N"/>
    <property type="match status" value="1"/>
</dbReference>
<evidence type="ECO:0000313" key="13">
    <source>
        <dbReference type="Proteomes" id="UP000010808"/>
    </source>
</evidence>
<evidence type="ECO:0000256" key="9">
    <source>
        <dbReference type="PIRSR" id="PIRSR004682-2"/>
    </source>
</evidence>
<dbReference type="GO" id="GO:0005975">
    <property type="term" value="P:carbohydrate metabolic process"/>
    <property type="evidence" value="ECO:0007669"/>
    <property type="project" value="InterPro"/>
</dbReference>
<feature type="binding site" evidence="11">
    <location>
        <position position="105"/>
    </location>
    <ligand>
        <name>Zn(2+)</name>
        <dbReference type="ChEBI" id="CHEBI:29105"/>
    </ligand>
</feature>
<evidence type="ECO:0000256" key="3">
    <source>
        <dbReference type="ARBA" id="ARBA00022723"/>
    </source>
</evidence>
<dbReference type="HOGENOM" id="CLU_085077_2_1_7"/>
<accession>L0RB14</accession>
<keyword evidence="5 7" id="KW-0119">Carbohydrate metabolism</keyword>
<evidence type="ECO:0000256" key="2">
    <source>
        <dbReference type="ARBA" id="ARBA00022490"/>
    </source>
</evidence>
<dbReference type="Gene3D" id="3.40.50.1000">
    <property type="entry name" value="HAD superfamily/HAD-like"/>
    <property type="match status" value="1"/>
</dbReference>
<comment type="subcellular location">
    <subcellularLocation>
        <location evidence="1 7">Cytoplasm</location>
    </subcellularLocation>
</comment>
<feature type="active site" description="Nucleophile" evidence="8">
    <location>
        <position position="14"/>
    </location>
</feature>
<dbReference type="NCBIfam" id="TIGR01656">
    <property type="entry name" value="Histidinol-ppas"/>
    <property type="match status" value="1"/>
</dbReference>
<dbReference type="EMBL" id="FO203522">
    <property type="protein sequence ID" value="CCO23929.1"/>
    <property type="molecule type" value="Genomic_DNA"/>
</dbReference>
<gene>
    <name evidence="12" type="ORF">DESAM_21652</name>
</gene>
<evidence type="ECO:0000256" key="5">
    <source>
        <dbReference type="ARBA" id="ARBA00023277"/>
    </source>
</evidence>
<comment type="cofactor">
    <cofactor evidence="11">
        <name>Mg(2+)</name>
        <dbReference type="ChEBI" id="CHEBI:18420"/>
    </cofactor>
</comment>
<dbReference type="PIRSF" id="PIRSF004682">
    <property type="entry name" value="GmhB"/>
    <property type="match status" value="1"/>
</dbReference>
<dbReference type="InterPro" id="IPR006543">
    <property type="entry name" value="Histidinol-phos"/>
</dbReference>
<evidence type="ECO:0000256" key="1">
    <source>
        <dbReference type="ARBA" id="ARBA00004496"/>
    </source>
</evidence>
<comment type="similarity">
    <text evidence="7">Belongs to the gmhB family.</text>
</comment>
<dbReference type="InterPro" id="IPR006549">
    <property type="entry name" value="HAD-SF_hydro_IIIA"/>
</dbReference>
<dbReference type="KEGG" id="dhy:DESAM_21652"/>
<keyword evidence="13" id="KW-1185">Reference proteome</keyword>
<dbReference type="GO" id="GO:0046872">
    <property type="term" value="F:metal ion binding"/>
    <property type="evidence" value="ECO:0007669"/>
    <property type="project" value="UniProtKB-KW"/>
</dbReference>
<feature type="binding site" evidence="11">
    <location>
        <position position="16"/>
    </location>
    <ligand>
        <name>Mg(2+)</name>
        <dbReference type="ChEBI" id="CHEBI:18420"/>
    </ligand>
</feature>
<proteinExistence type="inferred from homology"/>
<protein>
    <recommendedName>
        <fullName evidence="6 7">D,D-heptose 1,7-bisphosphate phosphatase</fullName>
        <ecNumber evidence="7">3.1.3.-</ecNumber>
    </recommendedName>
</protein>
<feature type="site" description="Stabilizes the phosphoryl group" evidence="10">
    <location>
        <position position="56"/>
    </location>
</feature>
<evidence type="ECO:0000256" key="7">
    <source>
        <dbReference type="PIRNR" id="PIRNR004682"/>
    </source>
</evidence>
<feature type="site" description="Stabilizes the phosphoryl group" evidence="10">
    <location>
        <position position="107"/>
    </location>
</feature>
<feature type="binding site" evidence="11">
    <location>
        <position position="103"/>
    </location>
    <ligand>
        <name>Zn(2+)</name>
        <dbReference type="ChEBI" id="CHEBI:29105"/>
    </ligand>
</feature>
<evidence type="ECO:0000256" key="4">
    <source>
        <dbReference type="ARBA" id="ARBA00022801"/>
    </source>
</evidence>
<dbReference type="PATRIC" id="fig|1121451.3.peg.1894"/>
<feature type="site" description="Contributes to substrate recognition" evidence="10">
    <location>
        <position position="106"/>
    </location>
</feature>
<evidence type="ECO:0000256" key="8">
    <source>
        <dbReference type="PIRSR" id="PIRSR004682-1"/>
    </source>
</evidence>
<dbReference type="AlphaFoldDB" id="L0RB14"/>
<dbReference type="Pfam" id="PF13242">
    <property type="entry name" value="Hydrolase_like"/>
    <property type="match status" value="1"/>
</dbReference>
<dbReference type="GO" id="GO:0005737">
    <property type="term" value="C:cytoplasm"/>
    <property type="evidence" value="ECO:0007669"/>
    <property type="project" value="UniProtKB-SubCell"/>
</dbReference>
<dbReference type="PANTHER" id="PTHR42891:SF1">
    <property type="entry name" value="D-GLYCERO-BETA-D-MANNO-HEPTOSE-1,7-BISPHOSPHATE 7-PHOSPHATASE"/>
    <property type="match status" value="1"/>
</dbReference>
<evidence type="ECO:0000256" key="11">
    <source>
        <dbReference type="PIRSR" id="PIRSR004682-4"/>
    </source>
</evidence>
<evidence type="ECO:0000256" key="6">
    <source>
        <dbReference type="ARBA" id="ARBA00031828"/>
    </source>
</evidence>
<dbReference type="Proteomes" id="UP000010808">
    <property type="component" value="Chromosome"/>
</dbReference>
<feature type="binding site" evidence="11">
    <location>
        <position position="133"/>
    </location>
    <ligand>
        <name>Mg(2+)</name>
        <dbReference type="ChEBI" id="CHEBI:18420"/>
    </ligand>
</feature>
<sequence length="183" mass="19908">MFIPRGIMKYILLDRDGTIIADKHYLSDPAGVELLANAEAGLKKMQQAGYGLIVVTNQSGIGRGYYAESDMRAVNRKMEKLLAPSGIKFEAIYHCPHAPDQDCNCRKPLTGMLDEAIAQFGLNPADCYVIGDKLCDIELGLAKAVPSILVRTGKGQKAEPECKGKATYIADDLLDAAEYICSH</sequence>
<evidence type="ECO:0000256" key="10">
    <source>
        <dbReference type="PIRSR" id="PIRSR004682-3"/>
    </source>
</evidence>
<keyword evidence="4 7" id="KW-0378">Hydrolase</keyword>
<keyword evidence="3 11" id="KW-0479">Metal-binding</keyword>
<feature type="active site" description="Proton donor" evidence="8">
    <location>
        <position position="16"/>
    </location>
</feature>
<feature type="binding site" evidence="11">
    <location>
        <position position="14"/>
    </location>
    <ligand>
        <name>Mg(2+)</name>
        <dbReference type="ChEBI" id="CHEBI:18420"/>
    </ligand>
</feature>
<feature type="binding site" evidence="9">
    <location>
        <begin position="106"/>
        <end position="107"/>
    </location>
    <ligand>
        <name>substrate</name>
    </ligand>
</feature>
<evidence type="ECO:0000313" key="12">
    <source>
        <dbReference type="EMBL" id="CCO23929.1"/>
    </source>
</evidence>
<dbReference type="SUPFAM" id="SSF56784">
    <property type="entry name" value="HAD-like"/>
    <property type="match status" value="1"/>
</dbReference>
<dbReference type="GO" id="GO:0016791">
    <property type="term" value="F:phosphatase activity"/>
    <property type="evidence" value="ECO:0007669"/>
    <property type="project" value="InterPro"/>
</dbReference>
<reference evidence="12 13" key="1">
    <citation type="submission" date="2012-10" db="EMBL/GenBank/DDBJ databases">
        <authorList>
            <person name="Genoscope - CEA"/>
        </authorList>
    </citation>
    <scope>NUCLEOTIDE SEQUENCE [LARGE SCALE GENOMIC DNA]</scope>
    <source>
        <strain evidence="13">AM13 / DSM 14728</strain>
    </source>
</reference>
<comment type="cofactor">
    <cofactor evidence="11">
        <name>Zn(2+)</name>
        <dbReference type="ChEBI" id="CHEBI:29105"/>
    </cofactor>
</comment>
<dbReference type="InterPro" id="IPR004446">
    <property type="entry name" value="Heptose_bisP_phosphatase"/>
</dbReference>
<name>L0RB14_9BACT</name>